<organism evidence="1 2">
    <name type="scientific">Platanthera guangdongensis</name>
    <dbReference type="NCBI Taxonomy" id="2320717"/>
    <lineage>
        <taxon>Eukaryota</taxon>
        <taxon>Viridiplantae</taxon>
        <taxon>Streptophyta</taxon>
        <taxon>Embryophyta</taxon>
        <taxon>Tracheophyta</taxon>
        <taxon>Spermatophyta</taxon>
        <taxon>Magnoliopsida</taxon>
        <taxon>Liliopsida</taxon>
        <taxon>Asparagales</taxon>
        <taxon>Orchidaceae</taxon>
        <taxon>Orchidoideae</taxon>
        <taxon>Orchideae</taxon>
        <taxon>Orchidinae</taxon>
        <taxon>Platanthera</taxon>
    </lineage>
</organism>
<reference evidence="1 2" key="1">
    <citation type="journal article" date="2022" name="Nat. Plants">
        <title>Genomes of leafy and leafless Platanthera orchids illuminate the evolution of mycoheterotrophy.</title>
        <authorList>
            <person name="Li M.H."/>
            <person name="Liu K.W."/>
            <person name="Li Z."/>
            <person name="Lu H.C."/>
            <person name="Ye Q.L."/>
            <person name="Zhang D."/>
            <person name="Wang J.Y."/>
            <person name="Li Y.F."/>
            <person name="Zhong Z.M."/>
            <person name="Liu X."/>
            <person name="Yu X."/>
            <person name="Liu D.K."/>
            <person name="Tu X.D."/>
            <person name="Liu B."/>
            <person name="Hao Y."/>
            <person name="Liao X.Y."/>
            <person name="Jiang Y.T."/>
            <person name="Sun W.H."/>
            <person name="Chen J."/>
            <person name="Chen Y.Q."/>
            <person name="Ai Y."/>
            <person name="Zhai J.W."/>
            <person name="Wu S.S."/>
            <person name="Zhou Z."/>
            <person name="Hsiao Y.Y."/>
            <person name="Wu W.L."/>
            <person name="Chen Y.Y."/>
            <person name="Lin Y.F."/>
            <person name="Hsu J.L."/>
            <person name="Li C.Y."/>
            <person name="Wang Z.W."/>
            <person name="Zhao X."/>
            <person name="Zhong W.Y."/>
            <person name="Ma X.K."/>
            <person name="Ma L."/>
            <person name="Huang J."/>
            <person name="Chen G.Z."/>
            <person name="Huang M.Z."/>
            <person name="Huang L."/>
            <person name="Peng D.H."/>
            <person name="Luo Y.B."/>
            <person name="Zou S.Q."/>
            <person name="Chen S.P."/>
            <person name="Lan S."/>
            <person name="Tsai W.C."/>
            <person name="Van de Peer Y."/>
            <person name="Liu Z.J."/>
        </authorList>
    </citation>
    <scope>NUCLEOTIDE SEQUENCE [LARGE SCALE GENOMIC DNA]</scope>
    <source>
        <strain evidence="1">Lor288</strain>
    </source>
</reference>
<dbReference type="InterPro" id="IPR036322">
    <property type="entry name" value="WD40_repeat_dom_sf"/>
</dbReference>
<sequence length="143" mass="15747">MGAYFITTKKNFFLKKDENSDLPSIDAMEFCNESLLACASDFKCGGSAVVQLWDIESAQSSQSFRANDSVTSVSFSSCGTYFSASSTSNYTIVWDTRLVPTYIRDISHSMCFQNSVSCLVRPLHCLSHGKQMPTSEHAVQLPG</sequence>
<comment type="caution">
    <text evidence="1">The sequence shown here is derived from an EMBL/GenBank/DDBJ whole genome shotgun (WGS) entry which is preliminary data.</text>
</comment>
<dbReference type="SUPFAM" id="SSF50978">
    <property type="entry name" value="WD40 repeat-like"/>
    <property type="match status" value="1"/>
</dbReference>
<dbReference type="Gene3D" id="2.130.10.10">
    <property type="entry name" value="YVTN repeat-like/Quinoprotein amine dehydrogenase"/>
    <property type="match status" value="1"/>
</dbReference>
<gene>
    <name evidence="1" type="ORF">KSP40_PGU019511</name>
</gene>
<dbReference type="InterPro" id="IPR015943">
    <property type="entry name" value="WD40/YVTN_repeat-like_dom_sf"/>
</dbReference>
<name>A0ABR2LWA2_9ASPA</name>
<evidence type="ECO:0000313" key="2">
    <source>
        <dbReference type="Proteomes" id="UP001412067"/>
    </source>
</evidence>
<keyword evidence="2" id="KW-1185">Reference proteome</keyword>
<evidence type="ECO:0000313" key="1">
    <source>
        <dbReference type="EMBL" id="KAK8953009.1"/>
    </source>
</evidence>
<accession>A0ABR2LWA2</accession>
<dbReference type="EMBL" id="JBBWWR010000014">
    <property type="protein sequence ID" value="KAK8953009.1"/>
    <property type="molecule type" value="Genomic_DNA"/>
</dbReference>
<dbReference type="Proteomes" id="UP001412067">
    <property type="component" value="Unassembled WGS sequence"/>
</dbReference>
<proteinExistence type="predicted"/>
<protein>
    <submittedName>
        <fullName evidence="1">Uncharacterized protein</fullName>
    </submittedName>
</protein>